<feature type="region of interest" description="Disordered" evidence="2">
    <location>
        <begin position="549"/>
        <end position="578"/>
    </location>
</feature>
<evidence type="ECO:0000313" key="3">
    <source>
        <dbReference type="EMBL" id="CAK4031223.1"/>
    </source>
</evidence>
<reference evidence="3" key="1">
    <citation type="submission" date="2023-11" db="EMBL/GenBank/DDBJ databases">
        <authorList>
            <person name="Alioto T."/>
            <person name="Alioto T."/>
            <person name="Gomez Garrido J."/>
        </authorList>
    </citation>
    <scope>NUCLEOTIDE SEQUENCE</scope>
</reference>
<protein>
    <submittedName>
        <fullName evidence="3">Uncharacterized protein</fullName>
    </submittedName>
</protein>
<feature type="region of interest" description="Disordered" evidence="2">
    <location>
        <begin position="158"/>
        <end position="208"/>
    </location>
</feature>
<feature type="coiled-coil region" evidence="1">
    <location>
        <begin position="353"/>
        <end position="380"/>
    </location>
</feature>
<gene>
    <name evidence="3" type="ORF">LECACI_7A006381</name>
</gene>
<evidence type="ECO:0000256" key="2">
    <source>
        <dbReference type="SAM" id="MobiDB-lite"/>
    </source>
</evidence>
<feature type="region of interest" description="Disordered" evidence="2">
    <location>
        <begin position="51"/>
        <end position="70"/>
    </location>
</feature>
<evidence type="ECO:0000256" key="1">
    <source>
        <dbReference type="SAM" id="Coils"/>
    </source>
</evidence>
<evidence type="ECO:0000313" key="4">
    <source>
        <dbReference type="Proteomes" id="UP001296104"/>
    </source>
</evidence>
<feature type="compositionally biased region" description="Polar residues" evidence="2">
    <location>
        <begin position="13"/>
        <end position="30"/>
    </location>
</feature>
<proteinExistence type="predicted"/>
<feature type="compositionally biased region" description="Basic and acidic residues" evidence="2">
    <location>
        <begin position="192"/>
        <end position="206"/>
    </location>
</feature>
<comment type="caution">
    <text evidence="3">The sequence shown here is derived from an EMBL/GenBank/DDBJ whole genome shotgun (WGS) entry which is preliminary data.</text>
</comment>
<feature type="compositionally biased region" description="Basic and acidic residues" evidence="2">
    <location>
        <begin position="1"/>
        <end position="12"/>
    </location>
</feature>
<organism evidence="3 4">
    <name type="scientific">Lecanosticta acicola</name>
    <dbReference type="NCBI Taxonomy" id="111012"/>
    <lineage>
        <taxon>Eukaryota</taxon>
        <taxon>Fungi</taxon>
        <taxon>Dikarya</taxon>
        <taxon>Ascomycota</taxon>
        <taxon>Pezizomycotina</taxon>
        <taxon>Dothideomycetes</taxon>
        <taxon>Dothideomycetidae</taxon>
        <taxon>Mycosphaerellales</taxon>
        <taxon>Mycosphaerellaceae</taxon>
        <taxon>Lecanosticta</taxon>
    </lineage>
</organism>
<keyword evidence="1" id="KW-0175">Coiled coil</keyword>
<feature type="compositionally biased region" description="Polar residues" evidence="2">
    <location>
        <begin position="169"/>
        <end position="178"/>
    </location>
</feature>
<sequence>MAENDDTGHNNHPETSASTPNSTIAANSGTKAPKDRSCPFCGQAFTSSSLGRHLDLYIKPKNPKPADGIHNVDEIRKIRGNITRRQPRTSKATSVDRERNSGGDSNSTPVNREEYRSSTTAHSQMAEDSPMVSPVNPKDINEPAHSALNSANWQATGVINNLPPRAPSRNKNGQSNDEIPSARGQGQRVQQRRQDTSGHKSPHPDYENEGMWRLQQDAELGRAAEMALREVLGSLEAAQKRTEPKVLFDEFDFYSLSFPGLCLAILPPPSTLFSPTPFPSAESWTIGPPGLRQYEAMVRYVNTRFNSKKKTEQIADSVAFKHHSHLSGAWEHWQNMTENDRASAWNLEVLRSFTRAQEQKQQLRIELEQSQQHTRHLEMEFDRLSRCQLPRDFLAHAVNTVPIPAGVMREVKSSAYKTEAAEANFDVDVLLSKWRAKIKATSRPRAPRPAAGGKPNVPMYTQSQAQPMSDDIVMNGSVWGIGGPLRRETEPHNEGTAGEIVEIAYETPPNPGNVTSVDDYDAAENADVDAEGEAEDASAYAEQRALTRRLPGGADPGWLNANGKRPLGSSYAAGGGRSCTRMYRARQEEDAG</sequence>
<dbReference type="EMBL" id="CAVMBE010000045">
    <property type="protein sequence ID" value="CAK4031223.1"/>
    <property type="molecule type" value="Genomic_DNA"/>
</dbReference>
<keyword evidence="4" id="KW-1185">Reference proteome</keyword>
<accession>A0AAI9ECH1</accession>
<name>A0AAI9ECH1_9PEZI</name>
<feature type="region of interest" description="Disordered" evidence="2">
    <location>
        <begin position="1"/>
        <end position="39"/>
    </location>
</feature>
<dbReference type="AlphaFoldDB" id="A0AAI9ECH1"/>
<dbReference type="Proteomes" id="UP001296104">
    <property type="component" value="Unassembled WGS sequence"/>
</dbReference>
<feature type="region of interest" description="Disordered" evidence="2">
    <location>
        <begin position="79"/>
        <end position="144"/>
    </location>
</feature>